<dbReference type="RefSeq" id="WP_142934679.1">
    <property type="nucleotide sequence ID" value="NZ_FXTM01000006.1"/>
</dbReference>
<feature type="domain" description="Flavoprotein" evidence="5">
    <location>
        <begin position="8"/>
        <end position="174"/>
    </location>
</feature>
<keyword evidence="3" id="KW-0511">Multifunctional enzyme</keyword>
<comment type="catalytic activity">
    <reaction evidence="3 4">
        <text>(R)-4'-phosphopantothenate + L-cysteine + CTP = N-[(R)-4-phosphopantothenoyl]-L-cysteine + CMP + diphosphate + H(+)</text>
        <dbReference type="Rhea" id="RHEA:19397"/>
        <dbReference type="ChEBI" id="CHEBI:10986"/>
        <dbReference type="ChEBI" id="CHEBI:15378"/>
        <dbReference type="ChEBI" id="CHEBI:33019"/>
        <dbReference type="ChEBI" id="CHEBI:35235"/>
        <dbReference type="ChEBI" id="CHEBI:37563"/>
        <dbReference type="ChEBI" id="CHEBI:59458"/>
        <dbReference type="ChEBI" id="CHEBI:60377"/>
        <dbReference type="EC" id="6.3.2.5"/>
    </reaction>
</comment>
<dbReference type="GO" id="GO:0010181">
    <property type="term" value="F:FMN binding"/>
    <property type="evidence" value="ECO:0007669"/>
    <property type="project" value="UniProtKB-UniRule"/>
</dbReference>
<dbReference type="Proteomes" id="UP000317315">
    <property type="component" value="Unassembled WGS sequence"/>
</dbReference>
<dbReference type="HAMAP" id="MF_02225">
    <property type="entry name" value="CoaBC"/>
    <property type="match status" value="1"/>
</dbReference>
<dbReference type="Gene3D" id="3.40.50.10300">
    <property type="entry name" value="CoaB-like"/>
    <property type="match status" value="1"/>
</dbReference>
<dbReference type="Gene3D" id="3.40.50.1950">
    <property type="entry name" value="Flavin prenyltransferase-like"/>
    <property type="match status" value="1"/>
</dbReference>
<keyword evidence="1 3" id="KW-0210">Decarboxylase</keyword>
<dbReference type="Pfam" id="PF02441">
    <property type="entry name" value="Flavoprotein"/>
    <property type="match status" value="1"/>
</dbReference>
<comment type="pathway">
    <text evidence="3 4">Cofactor biosynthesis; coenzyme A biosynthesis; CoA from (R)-pantothenate: step 3/5.</text>
</comment>
<keyword evidence="3" id="KW-0479">Metal-binding</keyword>
<evidence type="ECO:0000259" key="5">
    <source>
        <dbReference type="Pfam" id="PF02441"/>
    </source>
</evidence>
<dbReference type="InterPro" id="IPR007085">
    <property type="entry name" value="DNA/pantothenate-metab_flavo_C"/>
</dbReference>
<evidence type="ECO:0000313" key="8">
    <source>
        <dbReference type="Proteomes" id="UP000317315"/>
    </source>
</evidence>
<feature type="active site" description="Proton donor" evidence="3">
    <location>
        <position position="157"/>
    </location>
</feature>
<dbReference type="InterPro" id="IPR003382">
    <property type="entry name" value="Flavoprotein"/>
</dbReference>
<comment type="similarity">
    <text evidence="3 4">In the C-terminal section; belongs to the PPC synthetase family.</text>
</comment>
<dbReference type="SUPFAM" id="SSF52507">
    <property type="entry name" value="Homo-oligomeric flavin-containing Cys decarboxylases, HFCD"/>
    <property type="match status" value="1"/>
</dbReference>
<dbReference type="EC" id="6.3.2.5" evidence="3"/>
<sequence length="393" mass="43239">MSFLKDRRIVLGITGSIAAYKSPLILRELQKRGALVRVAITPYGERFVSKLTLEVLSGYSVYSEVVPESSPEIRHTSLSQWGELLLIAPATANTIAKIACGIADTPVTDLALCFGRGIICPAMNVRMYENSLTQENLKKLKQFGWEIVEPQSGYLACKEEGKGRLAEIEDIVECAEYWFIPKLLRGKRVVVTAGPTREYIDPVRFISNPSSGKMGYAIAKVAKGMGADVFLVSGKTCLRPPYGVKKIEVETVNEMKDAVLSLVKDADVYISAAAIGDYTPLKKSREKIKKGEGEIILRLKRTPDILKLVGKNKKKGQIVVGFAAETENLKENALKKIKTKNLDAIVVNYVKSGVFGGDKNDVLFISSKGEERAFSGTKEEVAFKILQEISKLL</sequence>
<comment type="function">
    <text evidence="3">Catalyzes two sequential steps in the biosynthesis of coenzyme A. In the first step cysteine is conjugated to 4'-phosphopantothenate to form 4-phosphopantothenoylcysteine. In the second step the latter compound is decarboxylated to form 4'-phosphopantotheine.</text>
</comment>
<dbReference type="EC" id="4.1.1.36" evidence="3"/>
<gene>
    <name evidence="3" type="primary">coaBC</name>
    <name evidence="7" type="ORF">SAMN06269117_10659</name>
</gene>
<evidence type="ECO:0000256" key="1">
    <source>
        <dbReference type="ARBA" id="ARBA00022793"/>
    </source>
</evidence>
<dbReference type="SUPFAM" id="SSF102645">
    <property type="entry name" value="CoaB-like"/>
    <property type="match status" value="1"/>
</dbReference>
<evidence type="ECO:0000256" key="4">
    <source>
        <dbReference type="RuleBase" id="RU364078"/>
    </source>
</evidence>
<comment type="pathway">
    <text evidence="3 4">Cofactor biosynthesis; coenzyme A biosynthesis; CoA from (R)-pantothenate: step 2/5.</text>
</comment>
<keyword evidence="2 3" id="KW-0456">Lyase</keyword>
<feature type="binding site" evidence="3">
    <location>
        <position position="340"/>
    </location>
    <ligand>
        <name>CTP</name>
        <dbReference type="ChEBI" id="CHEBI:37563"/>
    </ligand>
</feature>
<dbReference type="InterPro" id="IPR035929">
    <property type="entry name" value="CoaB-like_sf"/>
</dbReference>
<feature type="binding site" evidence="3">
    <location>
        <begin position="303"/>
        <end position="306"/>
    </location>
    <ligand>
        <name>CTP</name>
        <dbReference type="ChEBI" id="CHEBI:37563"/>
    </ligand>
</feature>
<dbReference type="PANTHER" id="PTHR14359:SF6">
    <property type="entry name" value="PHOSPHOPANTOTHENOYLCYSTEINE DECARBOXYLASE"/>
    <property type="match status" value="1"/>
</dbReference>
<feature type="domain" description="DNA/pantothenate metabolism flavoprotein C-terminal" evidence="6">
    <location>
        <begin position="184"/>
        <end position="391"/>
    </location>
</feature>
<reference evidence="7 8" key="1">
    <citation type="submission" date="2017-05" db="EMBL/GenBank/DDBJ databases">
        <authorList>
            <person name="Varghese N."/>
            <person name="Submissions S."/>
        </authorList>
    </citation>
    <scope>NUCLEOTIDE SEQUENCE [LARGE SCALE GENOMIC DNA]</scope>
    <source>
        <strain evidence="7 8">DSM 16304</strain>
    </source>
</reference>
<dbReference type="GO" id="GO:0015937">
    <property type="term" value="P:coenzyme A biosynthetic process"/>
    <property type="evidence" value="ECO:0007669"/>
    <property type="project" value="UniProtKB-UniRule"/>
</dbReference>
<name>A0A521BNE8_9BACT</name>
<keyword evidence="3" id="KW-0460">Magnesium</keyword>
<feature type="region of interest" description="Phosphopantothenoylcysteine decarboxylase" evidence="3">
    <location>
        <begin position="1"/>
        <end position="188"/>
    </location>
</feature>
<dbReference type="GO" id="GO:0071513">
    <property type="term" value="C:phosphopantothenoylcysteine decarboxylase complex"/>
    <property type="evidence" value="ECO:0007669"/>
    <property type="project" value="TreeGrafter"/>
</dbReference>
<comment type="cofactor">
    <cofactor evidence="3">
        <name>Mg(2+)</name>
        <dbReference type="ChEBI" id="CHEBI:18420"/>
    </cofactor>
</comment>
<dbReference type="Pfam" id="PF04127">
    <property type="entry name" value="DFP"/>
    <property type="match status" value="1"/>
</dbReference>
<comment type="cofactor">
    <cofactor evidence="3">
        <name>FMN</name>
        <dbReference type="ChEBI" id="CHEBI:58210"/>
    </cofactor>
    <text evidence="3">Binds 1 FMN per subunit.</text>
</comment>
<evidence type="ECO:0000256" key="3">
    <source>
        <dbReference type="HAMAP-Rule" id="MF_02225"/>
    </source>
</evidence>
<protein>
    <recommendedName>
        <fullName evidence="3">Coenzyme A biosynthesis bifunctional protein CoaBC</fullName>
    </recommendedName>
    <alternativeName>
        <fullName evidence="3">DNA/pantothenate metabolism flavoprotein</fullName>
    </alternativeName>
    <alternativeName>
        <fullName evidence="3">Phosphopantothenoylcysteine synthetase/decarboxylase</fullName>
        <shortName evidence="3">PPCS-PPCDC</shortName>
    </alternativeName>
    <domain>
        <recommendedName>
            <fullName evidence="3">Phosphopantothenoylcysteine decarboxylase</fullName>
            <shortName evidence="3">PPC decarboxylase</shortName>
            <shortName evidence="3">PPC-DC</shortName>
            <ecNumber evidence="3">4.1.1.36</ecNumber>
        </recommendedName>
        <alternativeName>
            <fullName evidence="3">CoaC</fullName>
        </alternativeName>
    </domain>
    <domain>
        <recommendedName>
            <fullName evidence="3">Phosphopantothenate--cysteine ligase</fullName>
            <ecNumber evidence="3">6.3.2.5</ecNumber>
        </recommendedName>
        <alternativeName>
            <fullName evidence="3">CoaB</fullName>
        </alternativeName>
        <alternativeName>
            <fullName evidence="3">Phosphopantothenoylcysteine synthetase</fullName>
            <shortName evidence="3">PPC synthetase</shortName>
            <shortName evidence="3">PPC-S</shortName>
        </alternativeName>
    </domain>
</protein>
<feature type="binding site" evidence="3">
    <location>
        <position position="287"/>
    </location>
    <ligand>
        <name>CTP</name>
        <dbReference type="ChEBI" id="CHEBI:37563"/>
    </ligand>
</feature>
<feature type="binding site" evidence="3">
    <location>
        <position position="277"/>
    </location>
    <ligand>
        <name>CTP</name>
        <dbReference type="ChEBI" id="CHEBI:37563"/>
    </ligand>
</feature>
<feature type="binding site" evidence="3">
    <location>
        <position position="336"/>
    </location>
    <ligand>
        <name>CTP</name>
        <dbReference type="ChEBI" id="CHEBI:37563"/>
    </ligand>
</feature>
<keyword evidence="3 4" id="KW-0436">Ligase</keyword>
<dbReference type="InterPro" id="IPR005252">
    <property type="entry name" value="CoaBC"/>
</dbReference>
<evidence type="ECO:0000313" key="7">
    <source>
        <dbReference type="EMBL" id="SMO48668.1"/>
    </source>
</evidence>
<dbReference type="EMBL" id="FXTM01000006">
    <property type="protein sequence ID" value="SMO48668.1"/>
    <property type="molecule type" value="Genomic_DNA"/>
</dbReference>
<feature type="region of interest" description="Phosphopantothenate--cysteine ligase" evidence="3">
    <location>
        <begin position="189"/>
        <end position="393"/>
    </location>
</feature>
<comment type="similarity">
    <text evidence="3 4">In the N-terminal section; belongs to the HFCD (homo-oligomeric flavin containing Cys decarboxylase) superfamily.</text>
</comment>
<comment type="catalytic activity">
    <reaction evidence="3 4">
        <text>N-[(R)-4-phosphopantothenoyl]-L-cysteine + H(+) = (R)-4'-phosphopantetheine + CO2</text>
        <dbReference type="Rhea" id="RHEA:16793"/>
        <dbReference type="ChEBI" id="CHEBI:15378"/>
        <dbReference type="ChEBI" id="CHEBI:16526"/>
        <dbReference type="ChEBI" id="CHEBI:59458"/>
        <dbReference type="ChEBI" id="CHEBI:61723"/>
        <dbReference type="EC" id="4.1.1.36"/>
    </reaction>
</comment>
<proteinExistence type="inferred from homology"/>
<feature type="binding site" evidence="3">
    <location>
        <position position="322"/>
    </location>
    <ligand>
        <name>CTP</name>
        <dbReference type="ChEBI" id="CHEBI:37563"/>
    </ligand>
</feature>
<dbReference type="UniPathway" id="UPA00241">
    <property type="reaction ID" value="UER00353"/>
</dbReference>
<keyword evidence="3 4" id="KW-0288">FMN</keyword>
<dbReference type="GO" id="GO:0004633">
    <property type="term" value="F:phosphopantothenoylcysteine decarboxylase activity"/>
    <property type="evidence" value="ECO:0007669"/>
    <property type="project" value="UniProtKB-UniRule"/>
</dbReference>
<evidence type="ECO:0000256" key="2">
    <source>
        <dbReference type="ARBA" id="ARBA00023239"/>
    </source>
</evidence>
<evidence type="ECO:0000259" key="6">
    <source>
        <dbReference type="Pfam" id="PF04127"/>
    </source>
</evidence>
<accession>A0A521BNE8</accession>
<keyword evidence="8" id="KW-1185">Reference proteome</keyword>
<keyword evidence="3 4" id="KW-0285">Flavoprotein</keyword>
<dbReference type="NCBIfam" id="TIGR00521">
    <property type="entry name" value="coaBC_dfp"/>
    <property type="match status" value="1"/>
</dbReference>
<dbReference type="InterPro" id="IPR036551">
    <property type="entry name" value="Flavin_trans-like"/>
</dbReference>
<dbReference type="AlphaFoldDB" id="A0A521BNE8"/>
<dbReference type="GO" id="GO:0046872">
    <property type="term" value="F:metal ion binding"/>
    <property type="evidence" value="ECO:0007669"/>
    <property type="project" value="UniProtKB-KW"/>
</dbReference>
<dbReference type="PANTHER" id="PTHR14359">
    <property type="entry name" value="HOMO-OLIGOMERIC FLAVIN CONTAINING CYS DECARBOXYLASE FAMILY"/>
    <property type="match status" value="1"/>
</dbReference>
<dbReference type="OrthoDB" id="9802554at2"/>
<dbReference type="GO" id="GO:0015941">
    <property type="term" value="P:pantothenate catabolic process"/>
    <property type="evidence" value="ECO:0007669"/>
    <property type="project" value="InterPro"/>
</dbReference>
<organism evidence="7 8">
    <name type="scientific">Balnearium lithotrophicum</name>
    <dbReference type="NCBI Taxonomy" id="223788"/>
    <lineage>
        <taxon>Bacteria</taxon>
        <taxon>Pseudomonadati</taxon>
        <taxon>Aquificota</taxon>
        <taxon>Aquificia</taxon>
        <taxon>Desulfurobacteriales</taxon>
        <taxon>Desulfurobacteriaceae</taxon>
        <taxon>Balnearium</taxon>
    </lineage>
</organism>
<comment type="function">
    <text evidence="4">Catalyzes two steps in the biosynthesis of coenzyme A. In the first step cysteine is conjugated to 4'-phosphopantothenate to form 4-phosphopantothenoylcysteine, in the latter compound is decarboxylated to form 4'-phosphopantotheine.</text>
</comment>
<comment type="caution">
    <text evidence="3">Lacks conserved residue(s) required for the propagation of feature annotation.</text>
</comment>
<dbReference type="GO" id="GO:0004632">
    <property type="term" value="F:phosphopantothenate--cysteine ligase activity"/>
    <property type="evidence" value="ECO:0007669"/>
    <property type="project" value="UniProtKB-UniRule"/>
</dbReference>